<feature type="compositionally biased region" description="Basic and acidic residues" evidence="1">
    <location>
        <begin position="22"/>
        <end position="44"/>
    </location>
</feature>
<feature type="transmembrane region" description="Helical" evidence="2">
    <location>
        <begin position="59"/>
        <end position="81"/>
    </location>
</feature>
<feature type="region of interest" description="Disordered" evidence="1">
    <location>
        <begin position="1"/>
        <end position="54"/>
    </location>
</feature>
<dbReference type="EMBL" id="ASRX01000020">
    <property type="protein sequence ID" value="EYF05788.1"/>
    <property type="molecule type" value="Genomic_DNA"/>
</dbReference>
<reference evidence="3 4" key="1">
    <citation type="submission" date="2013-05" db="EMBL/GenBank/DDBJ databases">
        <title>Genome assembly of Chondromyces apiculatus DSM 436.</title>
        <authorList>
            <person name="Sharma G."/>
            <person name="Khatri I."/>
            <person name="Kaur C."/>
            <person name="Mayilraj S."/>
            <person name="Subramanian S."/>
        </authorList>
    </citation>
    <scope>NUCLEOTIDE SEQUENCE [LARGE SCALE GENOMIC DNA]</scope>
    <source>
        <strain evidence="3 4">DSM 436</strain>
    </source>
</reference>
<feature type="compositionally biased region" description="Pro residues" evidence="1">
    <location>
        <begin position="1"/>
        <end position="18"/>
    </location>
</feature>
<sequence>MTVTPPADPSPPTPPAATPPDARPEDARGARDAHDARDARDAHGARNARGRSVSRVDRAARIGSFLLLTGVAAVAVLAFSWRFTEAPPVARHATTSSLARIVGDLAARARPAPSAAPAASAEPAPAVTPADATLRREGHVYVSGGVLHAPRSFHSDDGTFDLVLHFHGNTQLVEESYGAAEVNALVYVVNLGIGSGAYESRYARQGILDETLARVRDAAEKRGLKDAKLRRVALSSWSAGYGAIAKLLDSAKNRERIDALLMLDGLHVSYAKAPGPDGHPGPDPLRLDPFLRFAEEAALGHKLFTITHSFVEPRAYASVEETANALLAAVGAHRLGRYGEPPHVALPSLANVWAKDAERWLEQTNEAHRGGFHVRGYMGNSPEHHMAHLIQMSVIALPDLVAHWKT</sequence>
<dbReference type="STRING" id="1192034.CAP_2789"/>
<protein>
    <recommendedName>
        <fullName evidence="5">Alpha/beta hydrolase</fullName>
    </recommendedName>
</protein>
<keyword evidence="2" id="KW-1133">Transmembrane helix</keyword>
<keyword evidence="4" id="KW-1185">Reference proteome</keyword>
<evidence type="ECO:0000256" key="2">
    <source>
        <dbReference type="SAM" id="Phobius"/>
    </source>
</evidence>
<evidence type="ECO:0000313" key="4">
    <source>
        <dbReference type="Proteomes" id="UP000019678"/>
    </source>
</evidence>
<proteinExistence type="predicted"/>
<gene>
    <name evidence="3" type="ORF">CAP_2789</name>
</gene>
<comment type="caution">
    <text evidence="3">The sequence shown here is derived from an EMBL/GenBank/DDBJ whole genome shotgun (WGS) entry which is preliminary data.</text>
</comment>
<dbReference type="Proteomes" id="UP000019678">
    <property type="component" value="Unassembled WGS sequence"/>
</dbReference>
<keyword evidence="2" id="KW-0472">Membrane</keyword>
<evidence type="ECO:0000256" key="1">
    <source>
        <dbReference type="SAM" id="MobiDB-lite"/>
    </source>
</evidence>
<organism evidence="3 4">
    <name type="scientific">Chondromyces apiculatus DSM 436</name>
    <dbReference type="NCBI Taxonomy" id="1192034"/>
    <lineage>
        <taxon>Bacteria</taxon>
        <taxon>Pseudomonadati</taxon>
        <taxon>Myxococcota</taxon>
        <taxon>Polyangia</taxon>
        <taxon>Polyangiales</taxon>
        <taxon>Polyangiaceae</taxon>
        <taxon>Chondromyces</taxon>
    </lineage>
</organism>
<evidence type="ECO:0008006" key="5">
    <source>
        <dbReference type="Google" id="ProtNLM"/>
    </source>
</evidence>
<accession>A0A017T939</accession>
<name>A0A017T939_9BACT</name>
<evidence type="ECO:0000313" key="3">
    <source>
        <dbReference type="EMBL" id="EYF05788.1"/>
    </source>
</evidence>
<dbReference type="AlphaFoldDB" id="A0A017T939"/>
<keyword evidence="2" id="KW-0812">Transmembrane</keyword>